<evidence type="ECO:0000313" key="2">
    <source>
        <dbReference type="Proteomes" id="UP000275199"/>
    </source>
</evidence>
<dbReference type="InterPro" id="IPR044691">
    <property type="entry name" value="DCC1_Trx"/>
</dbReference>
<gene>
    <name evidence="1" type="ORF">EF096_05205</name>
</gene>
<dbReference type="PANTHER" id="PTHR34290:SF2">
    <property type="entry name" value="OS04G0668800 PROTEIN"/>
    <property type="match status" value="1"/>
</dbReference>
<protein>
    <submittedName>
        <fullName evidence="1">DUF393 domain-containing protein</fullName>
    </submittedName>
</protein>
<keyword evidence="2" id="KW-1185">Reference proteome</keyword>
<proteinExistence type="predicted"/>
<organism evidence="1 2">
    <name type="scientific">Pseudomonas neustonica</name>
    <dbReference type="NCBI Taxonomy" id="2487346"/>
    <lineage>
        <taxon>Bacteria</taxon>
        <taxon>Pseudomonadati</taxon>
        <taxon>Pseudomonadota</taxon>
        <taxon>Gammaproteobacteria</taxon>
        <taxon>Pseudomonadales</taxon>
        <taxon>Pseudomonadaceae</taxon>
        <taxon>Pseudomonas</taxon>
    </lineage>
</organism>
<name>A0ABX9XKE6_9PSED</name>
<sequence length="124" mass="14626">MTMTRPVVLYDGGCPLCRREIAHYQRLDQQHRIDWLDIVAEPARLDEFGIAMTDAMQVLHVRDIEGRWQRGVAGFKVIWRELPGWRWLGKLVQLLHLTPLLDWGYRHFAARRFRARCADGCKLD</sequence>
<evidence type="ECO:0000313" key="1">
    <source>
        <dbReference type="EMBL" id="ROZ86612.1"/>
    </source>
</evidence>
<accession>A0ABX9XKE6</accession>
<comment type="caution">
    <text evidence="1">The sequence shown here is derived from an EMBL/GenBank/DDBJ whole genome shotgun (WGS) entry which is preliminary data.</text>
</comment>
<dbReference type="Pfam" id="PF04134">
    <property type="entry name" value="DCC1-like"/>
    <property type="match status" value="1"/>
</dbReference>
<dbReference type="InterPro" id="IPR007263">
    <property type="entry name" value="DCC1-like"/>
</dbReference>
<dbReference type="Proteomes" id="UP000275199">
    <property type="component" value="Unassembled WGS sequence"/>
</dbReference>
<dbReference type="PANTHER" id="PTHR34290">
    <property type="entry name" value="SI:CH73-390P7.2"/>
    <property type="match status" value="1"/>
</dbReference>
<reference evidence="1 2" key="1">
    <citation type="submission" date="2018-11" db="EMBL/GenBank/DDBJ databases">
        <authorList>
            <person name="Jang G.I."/>
            <person name="Hwang C.Y."/>
        </authorList>
    </citation>
    <scope>NUCLEOTIDE SEQUENCE [LARGE SCALE GENOMIC DNA]</scope>
    <source>
        <strain evidence="1 2">SSM26</strain>
    </source>
</reference>
<dbReference type="EMBL" id="RKKU01000004">
    <property type="protein sequence ID" value="ROZ86612.1"/>
    <property type="molecule type" value="Genomic_DNA"/>
</dbReference>